<evidence type="ECO:0000259" key="12">
    <source>
        <dbReference type="PROSITE" id="PS50106"/>
    </source>
</evidence>
<dbReference type="Gene3D" id="2.30.42.10">
    <property type="match status" value="1"/>
</dbReference>
<gene>
    <name evidence="13" type="primary">rseP</name>
    <name evidence="13" type="ORF">HMPREF0555_1252</name>
</gene>
<keyword evidence="6 11" id="KW-0378">Hydrolase</keyword>
<feature type="transmembrane region" description="Helical" evidence="11">
    <location>
        <begin position="392"/>
        <end position="414"/>
    </location>
</feature>
<dbReference type="GO" id="GO:0046872">
    <property type="term" value="F:metal ion binding"/>
    <property type="evidence" value="ECO:0007669"/>
    <property type="project" value="UniProtKB-KW"/>
</dbReference>
<feature type="transmembrane region" description="Helical" evidence="11">
    <location>
        <begin position="346"/>
        <end position="371"/>
    </location>
</feature>
<comment type="subcellular location">
    <subcellularLocation>
        <location evidence="2">Membrane</location>
        <topology evidence="2">Multi-pass membrane protein</topology>
    </subcellularLocation>
</comment>
<feature type="transmembrane region" description="Helical" evidence="11">
    <location>
        <begin position="6"/>
        <end position="27"/>
    </location>
</feature>
<comment type="caution">
    <text evidence="13">The sequence shown here is derived from an EMBL/GenBank/DDBJ whole genome shotgun (WGS) entry which is preliminary data.</text>
</comment>
<organism evidence="13 14">
    <name type="scientific">Leuconostoc mesenteroides subsp. cremoris ATCC 19254</name>
    <dbReference type="NCBI Taxonomy" id="586220"/>
    <lineage>
        <taxon>Bacteria</taxon>
        <taxon>Bacillati</taxon>
        <taxon>Bacillota</taxon>
        <taxon>Bacilli</taxon>
        <taxon>Lactobacillales</taxon>
        <taxon>Lactobacillaceae</taxon>
        <taxon>Leuconostoc</taxon>
    </lineage>
</organism>
<evidence type="ECO:0000256" key="1">
    <source>
        <dbReference type="ARBA" id="ARBA00001947"/>
    </source>
</evidence>
<protein>
    <recommendedName>
        <fullName evidence="11">Zinc metalloprotease</fullName>
        <ecNumber evidence="11">3.4.24.-</ecNumber>
    </recommendedName>
</protein>
<feature type="domain" description="PDZ" evidence="12">
    <location>
        <begin position="191"/>
        <end position="246"/>
    </location>
</feature>
<dbReference type="EC" id="3.4.24.-" evidence="11"/>
<evidence type="ECO:0000256" key="4">
    <source>
        <dbReference type="ARBA" id="ARBA00022670"/>
    </source>
</evidence>
<comment type="cofactor">
    <cofactor evidence="1 11">
        <name>Zn(2+)</name>
        <dbReference type="ChEBI" id="CHEBI:29105"/>
    </cofactor>
</comment>
<comment type="similarity">
    <text evidence="3 11">Belongs to the peptidase M50B family.</text>
</comment>
<evidence type="ECO:0000256" key="11">
    <source>
        <dbReference type="RuleBase" id="RU362031"/>
    </source>
</evidence>
<name>C2KKT6_LEUMC</name>
<dbReference type="GO" id="GO:0006508">
    <property type="term" value="P:proteolysis"/>
    <property type="evidence" value="ECO:0007669"/>
    <property type="project" value="UniProtKB-KW"/>
</dbReference>
<dbReference type="InterPro" id="IPR008915">
    <property type="entry name" value="Peptidase_M50"/>
</dbReference>
<evidence type="ECO:0000256" key="9">
    <source>
        <dbReference type="ARBA" id="ARBA00023049"/>
    </source>
</evidence>
<evidence type="ECO:0000256" key="5">
    <source>
        <dbReference type="ARBA" id="ARBA00022692"/>
    </source>
</evidence>
<dbReference type="RefSeq" id="WP_004164316.1">
    <property type="nucleotide sequence ID" value="NZ_GG693384.1"/>
</dbReference>
<evidence type="ECO:0000313" key="14">
    <source>
        <dbReference type="Proteomes" id="UP000004283"/>
    </source>
</evidence>
<feature type="transmembrane region" description="Helical" evidence="11">
    <location>
        <begin position="178"/>
        <end position="200"/>
    </location>
</feature>
<dbReference type="InterPro" id="IPR001478">
    <property type="entry name" value="PDZ"/>
</dbReference>
<dbReference type="EMBL" id="ACKV01000069">
    <property type="protein sequence ID" value="EEJ42164.1"/>
    <property type="molecule type" value="Genomic_DNA"/>
</dbReference>
<dbReference type="Pfam" id="PF17820">
    <property type="entry name" value="PDZ_6"/>
    <property type="match status" value="1"/>
</dbReference>
<dbReference type="PANTHER" id="PTHR42837">
    <property type="entry name" value="REGULATOR OF SIGMA-E PROTEASE RSEP"/>
    <property type="match status" value="1"/>
</dbReference>
<evidence type="ECO:0000256" key="2">
    <source>
        <dbReference type="ARBA" id="ARBA00004141"/>
    </source>
</evidence>
<dbReference type="InterPro" id="IPR041489">
    <property type="entry name" value="PDZ_6"/>
</dbReference>
<sequence>MNVTSIIAFIFVFGVLVTVHEFGHFFVAKKSGVLVREFAIGMGPKLLSWNRNHTAYTIRILPVGGYVRMAGMDEEPDLDAGQRLRLTFNEQGKVTKIDTQIDEAGIGVPFQVDSFDLSDTLILTGYSDNATEMTTEHVDHDATIIEENGVEVQVAPRDVWLQSAKVCKRALINIAGPVMNFILALVIFSGVGFAIASVGLNEPIIGTIQKNMPADQAGLKAGDEITQIDRVKTTTWDQVANAIGNSKESQLNITVTVLRNGHKKQVEVRPKTVKINGVQTKQVGIIEKTHTDTISRLKYGLINTGATISQIWHALSHLFTGGFSLEKLGGPVSIAKTTSSVAKTGFLNILIFMAMLSLNLGIMNLIPIPALDGGKLILNLLEGILRRPLPQSFENAVTIIGAVFMIILMIAVTINDILR</sequence>
<dbReference type="InterPro" id="IPR036034">
    <property type="entry name" value="PDZ_sf"/>
</dbReference>
<keyword evidence="11" id="KW-0479">Metal-binding</keyword>
<evidence type="ECO:0000256" key="10">
    <source>
        <dbReference type="ARBA" id="ARBA00023136"/>
    </source>
</evidence>
<dbReference type="PROSITE" id="PS50106">
    <property type="entry name" value="PDZ"/>
    <property type="match status" value="1"/>
</dbReference>
<dbReference type="NCBIfam" id="TIGR00054">
    <property type="entry name" value="RIP metalloprotease RseP"/>
    <property type="match status" value="1"/>
</dbReference>
<dbReference type="PANTHER" id="PTHR42837:SF2">
    <property type="entry name" value="MEMBRANE METALLOPROTEASE ARASP2, CHLOROPLASTIC-RELATED"/>
    <property type="match status" value="1"/>
</dbReference>
<dbReference type="Proteomes" id="UP000004283">
    <property type="component" value="Unassembled WGS sequence"/>
</dbReference>
<accession>C2KKT6</accession>
<evidence type="ECO:0000256" key="7">
    <source>
        <dbReference type="ARBA" id="ARBA00022833"/>
    </source>
</evidence>
<evidence type="ECO:0000313" key="13">
    <source>
        <dbReference type="EMBL" id="EEJ42164.1"/>
    </source>
</evidence>
<keyword evidence="10 11" id="KW-0472">Membrane</keyword>
<keyword evidence="7 11" id="KW-0862">Zinc</keyword>
<dbReference type="InterPro" id="IPR004387">
    <property type="entry name" value="Pept_M50_Zn"/>
</dbReference>
<dbReference type="Pfam" id="PF02163">
    <property type="entry name" value="Peptidase_M50"/>
    <property type="match status" value="1"/>
</dbReference>
<proteinExistence type="inferred from homology"/>
<dbReference type="GO" id="GO:0016020">
    <property type="term" value="C:membrane"/>
    <property type="evidence" value="ECO:0007669"/>
    <property type="project" value="UniProtKB-SubCell"/>
</dbReference>
<dbReference type="AlphaFoldDB" id="C2KKT6"/>
<evidence type="ECO:0000256" key="6">
    <source>
        <dbReference type="ARBA" id="ARBA00022801"/>
    </source>
</evidence>
<dbReference type="SUPFAM" id="SSF50156">
    <property type="entry name" value="PDZ domain-like"/>
    <property type="match status" value="1"/>
</dbReference>
<dbReference type="CDD" id="cd23081">
    <property type="entry name" value="cpPDZ_EcRseP-like"/>
    <property type="match status" value="1"/>
</dbReference>
<dbReference type="GO" id="GO:0004222">
    <property type="term" value="F:metalloendopeptidase activity"/>
    <property type="evidence" value="ECO:0007669"/>
    <property type="project" value="InterPro"/>
</dbReference>
<dbReference type="HOGENOM" id="CLU_025778_1_0_9"/>
<keyword evidence="5 11" id="KW-0812">Transmembrane</keyword>
<evidence type="ECO:0000256" key="3">
    <source>
        <dbReference type="ARBA" id="ARBA00007931"/>
    </source>
</evidence>
<keyword evidence="8 11" id="KW-1133">Transmembrane helix</keyword>
<keyword evidence="9 11" id="KW-0482">Metalloprotease</keyword>
<dbReference type="SMART" id="SM00228">
    <property type="entry name" value="PDZ"/>
    <property type="match status" value="1"/>
</dbReference>
<keyword evidence="4 13" id="KW-0645">Protease</keyword>
<reference evidence="13 14" key="1">
    <citation type="submission" date="2009-04" db="EMBL/GenBank/DDBJ databases">
        <authorList>
            <person name="Qin X."/>
            <person name="Bachman B."/>
            <person name="Battles P."/>
            <person name="Bell A."/>
            <person name="Bess C."/>
            <person name="Bickham C."/>
            <person name="Chaboub L."/>
            <person name="Chen D."/>
            <person name="Coyle M."/>
            <person name="Deiros D.R."/>
            <person name="Dinh H."/>
            <person name="Forbes L."/>
            <person name="Fowler G."/>
            <person name="Francisco L."/>
            <person name="Fu Q."/>
            <person name="Gubbala S."/>
            <person name="Hale W."/>
            <person name="Han Y."/>
            <person name="Hemphill L."/>
            <person name="Highlander S.K."/>
            <person name="Hirani K."/>
            <person name="Hogues M."/>
            <person name="Jackson L."/>
            <person name="Jakkamsetti A."/>
            <person name="Javaid M."/>
            <person name="Jiang H."/>
            <person name="Korchina V."/>
            <person name="Kovar C."/>
            <person name="Lara F."/>
            <person name="Lee S."/>
            <person name="Mata R."/>
            <person name="Mathew T."/>
            <person name="Moen C."/>
            <person name="Morales K."/>
            <person name="Munidasa M."/>
            <person name="Nazareth L."/>
            <person name="Ngo R."/>
            <person name="Nguyen L."/>
            <person name="Okwuonu G."/>
            <person name="Ongeri F."/>
            <person name="Patil S."/>
            <person name="Petrosino J."/>
            <person name="Pham C."/>
            <person name="Pham P."/>
            <person name="Pu L.-L."/>
            <person name="Puazo M."/>
            <person name="Raj R."/>
            <person name="Reid J."/>
            <person name="Rouhana J."/>
            <person name="Saada N."/>
            <person name="Shang Y."/>
            <person name="Simmons D."/>
            <person name="Thornton R."/>
            <person name="Warren J."/>
            <person name="Weissenberger G."/>
            <person name="Zhang J."/>
            <person name="Zhang L."/>
            <person name="Zhou C."/>
            <person name="Zhu D."/>
            <person name="Muzny D."/>
            <person name="Worley K."/>
            <person name="Gibbs R."/>
        </authorList>
    </citation>
    <scope>NUCLEOTIDE SEQUENCE [LARGE SCALE GENOMIC DNA]</scope>
    <source>
        <strain evidence="13 14">ATCC 19254</strain>
    </source>
</reference>
<dbReference type="CDD" id="cd06163">
    <property type="entry name" value="S2P-M50_PDZ_RseP-like"/>
    <property type="match status" value="1"/>
</dbReference>
<evidence type="ECO:0000256" key="8">
    <source>
        <dbReference type="ARBA" id="ARBA00022989"/>
    </source>
</evidence>